<dbReference type="SUPFAM" id="SSF46689">
    <property type="entry name" value="Homeodomain-like"/>
    <property type="match status" value="1"/>
</dbReference>
<dbReference type="InterPro" id="IPR050109">
    <property type="entry name" value="HTH-type_TetR-like_transc_reg"/>
</dbReference>
<dbReference type="SUPFAM" id="SSF48498">
    <property type="entry name" value="Tetracyclin repressor-like, C-terminal domain"/>
    <property type="match status" value="1"/>
</dbReference>
<dbReference type="OrthoDB" id="3869819at2"/>
<dbReference type="InterPro" id="IPR036271">
    <property type="entry name" value="Tet_transcr_reg_TetR-rel_C_sf"/>
</dbReference>
<dbReference type="Proteomes" id="UP000252586">
    <property type="component" value="Unassembled WGS sequence"/>
</dbReference>
<keyword evidence="2 4" id="KW-0238">DNA-binding</keyword>
<evidence type="ECO:0000256" key="3">
    <source>
        <dbReference type="ARBA" id="ARBA00023163"/>
    </source>
</evidence>
<dbReference type="PROSITE" id="PS50977">
    <property type="entry name" value="HTH_TETR_2"/>
    <property type="match status" value="1"/>
</dbReference>
<dbReference type="Pfam" id="PF00440">
    <property type="entry name" value="TetR_N"/>
    <property type="match status" value="1"/>
</dbReference>
<sequence length="202" mass="21361">MSARAGQISRPQAPNQRADARRNREAILDAAITCLGRDPDTSVAAIAREARVGRVTLYGHFPTRADLVDAALVAALEQGDAALTGVDLSGDPQRALERLIESSWQLVERSRALLVAAQKTLPPGRIRALHAKPAERVLGLLIRGQAEGVFRTDLPATWLVGTLHSVMHGAAEEVNAGRVASADAAHYITATVLPAFSAAARG</sequence>
<evidence type="ECO:0000256" key="4">
    <source>
        <dbReference type="PROSITE-ProRule" id="PRU00335"/>
    </source>
</evidence>
<organism evidence="7 8">
    <name type="scientific">Nocardia puris</name>
    <dbReference type="NCBI Taxonomy" id="208602"/>
    <lineage>
        <taxon>Bacteria</taxon>
        <taxon>Bacillati</taxon>
        <taxon>Actinomycetota</taxon>
        <taxon>Actinomycetes</taxon>
        <taxon>Mycobacteriales</taxon>
        <taxon>Nocardiaceae</taxon>
        <taxon>Nocardia</taxon>
    </lineage>
</organism>
<feature type="DNA-binding region" description="H-T-H motif" evidence="4">
    <location>
        <begin position="42"/>
        <end position="61"/>
    </location>
</feature>
<feature type="region of interest" description="Disordered" evidence="5">
    <location>
        <begin position="1"/>
        <end position="21"/>
    </location>
</feature>
<dbReference type="PANTHER" id="PTHR30055:SF234">
    <property type="entry name" value="HTH-TYPE TRANSCRIPTIONAL REGULATOR BETI"/>
    <property type="match status" value="1"/>
</dbReference>
<evidence type="ECO:0000256" key="5">
    <source>
        <dbReference type="SAM" id="MobiDB-lite"/>
    </source>
</evidence>
<accession>A0A366D6B6</accession>
<evidence type="ECO:0000256" key="2">
    <source>
        <dbReference type="ARBA" id="ARBA00023125"/>
    </source>
</evidence>
<dbReference type="EMBL" id="QNRE01000014">
    <property type="protein sequence ID" value="RBO85583.1"/>
    <property type="molecule type" value="Genomic_DNA"/>
</dbReference>
<keyword evidence="3" id="KW-0804">Transcription</keyword>
<protein>
    <submittedName>
        <fullName evidence="7">TetR family transcriptional regulator</fullName>
    </submittedName>
</protein>
<dbReference type="STRING" id="1210090.GCA_001613185_03834"/>
<evidence type="ECO:0000313" key="8">
    <source>
        <dbReference type="Proteomes" id="UP000252586"/>
    </source>
</evidence>
<dbReference type="InterPro" id="IPR001647">
    <property type="entry name" value="HTH_TetR"/>
</dbReference>
<feature type="domain" description="HTH tetR-type" evidence="6">
    <location>
        <begin position="21"/>
        <end position="79"/>
    </location>
</feature>
<proteinExistence type="predicted"/>
<dbReference type="AlphaFoldDB" id="A0A366D6B6"/>
<evidence type="ECO:0000256" key="1">
    <source>
        <dbReference type="ARBA" id="ARBA00023015"/>
    </source>
</evidence>
<dbReference type="GO" id="GO:0000976">
    <property type="term" value="F:transcription cis-regulatory region binding"/>
    <property type="evidence" value="ECO:0007669"/>
    <property type="project" value="TreeGrafter"/>
</dbReference>
<dbReference type="Gene3D" id="1.10.357.10">
    <property type="entry name" value="Tetracycline Repressor, domain 2"/>
    <property type="match status" value="1"/>
</dbReference>
<evidence type="ECO:0000313" key="7">
    <source>
        <dbReference type="EMBL" id="RBO85583.1"/>
    </source>
</evidence>
<dbReference type="GO" id="GO:0003700">
    <property type="term" value="F:DNA-binding transcription factor activity"/>
    <property type="evidence" value="ECO:0007669"/>
    <property type="project" value="TreeGrafter"/>
</dbReference>
<name>A0A366D6B6_9NOCA</name>
<dbReference type="RefSeq" id="WP_067510573.1">
    <property type="nucleotide sequence ID" value="NZ_CP107943.1"/>
</dbReference>
<dbReference type="InterPro" id="IPR009057">
    <property type="entry name" value="Homeodomain-like_sf"/>
</dbReference>
<keyword evidence="8" id="KW-1185">Reference proteome</keyword>
<reference evidence="7 8" key="1">
    <citation type="submission" date="2018-06" db="EMBL/GenBank/DDBJ databases">
        <title>Genomic Encyclopedia of Type Strains, Phase IV (KMG-IV): sequencing the most valuable type-strain genomes for metagenomic binning, comparative biology and taxonomic classification.</title>
        <authorList>
            <person name="Goeker M."/>
        </authorList>
    </citation>
    <scope>NUCLEOTIDE SEQUENCE [LARGE SCALE GENOMIC DNA]</scope>
    <source>
        <strain evidence="7 8">DSM 44599</strain>
    </source>
</reference>
<dbReference type="PANTHER" id="PTHR30055">
    <property type="entry name" value="HTH-TYPE TRANSCRIPTIONAL REGULATOR RUTR"/>
    <property type="match status" value="1"/>
</dbReference>
<evidence type="ECO:0000259" key="6">
    <source>
        <dbReference type="PROSITE" id="PS50977"/>
    </source>
</evidence>
<gene>
    <name evidence="7" type="ORF">DFR74_114126</name>
</gene>
<keyword evidence="1" id="KW-0805">Transcription regulation</keyword>
<comment type="caution">
    <text evidence="7">The sequence shown here is derived from an EMBL/GenBank/DDBJ whole genome shotgun (WGS) entry which is preliminary data.</text>
</comment>